<proteinExistence type="predicted"/>
<gene>
    <name evidence="3" type="ORF">ACFQO0_09785</name>
</gene>
<dbReference type="RefSeq" id="WP_041296388.1">
    <property type="nucleotide sequence ID" value="NZ_JBHTCC010000002.1"/>
</dbReference>
<feature type="transmembrane region" description="Helical" evidence="1">
    <location>
        <begin position="17"/>
        <end position="37"/>
    </location>
</feature>
<evidence type="ECO:0000313" key="4">
    <source>
        <dbReference type="Proteomes" id="UP001596379"/>
    </source>
</evidence>
<comment type="caution">
    <text evidence="3">The sequence shown here is derived from an EMBL/GenBank/DDBJ whole genome shotgun (WGS) entry which is preliminary data.</text>
</comment>
<reference evidence="4" key="1">
    <citation type="journal article" date="2019" name="Int. J. Syst. Evol. Microbiol.">
        <title>The Global Catalogue of Microorganisms (GCM) 10K type strain sequencing project: providing services to taxonomists for standard genome sequencing and annotation.</title>
        <authorList>
            <consortium name="The Broad Institute Genomics Platform"/>
            <consortium name="The Broad Institute Genome Sequencing Center for Infectious Disease"/>
            <person name="Wu L."/>
            <person name="Ma J."/>
        </authorList>
    </citation>
    <scope>NUCLEOTIDE SEQUENCE [LARGE SCALE GENOMIC DNA]</scope>
    <source>
        <strain evidence="4">CCUG 36956</strain>
    </source>
</reference>
<dbReference type="Proteomes" id="UP001596379">
    <property type="component" value="Unassembled WGS sequence"/>
</dbReference>
<keyword evidence="1" id="KW-1133">Transmembrane helix</keyword>
<accession>A0ABW2J740</accession>
<keyword evidence="1" id="KW-0812">Transmembrane</keyword>
<sequence>MNKMTFSNFGIGSRLEIGFFFVLVLMGALTVTGLLGMGGIHDRLNTIVEDNVDKMNLLQDMSESVHIVLKVMGL</sequence>
<evidence type="ECO:0000256" key="1">
    <source>
        <dbReference type="SAM" id="Phobius"/>
    </source>
</evidence>
<keyword evidence="1" id="KW-0472">Membrane</keyword>
<feature type="domain" description="Chemotaxis methyl-accepting receptor HlyB-like 4HB MCP" evidence="2">
    <location>
        <begin position="8"/>
        <end position="65"/>
    </location>
</feature>
<name>A0ABW2J740_9BURK</name>
<evidence type="ECO:0000313" key="3">
    <source>
        <dbReference type="EMBL" id="MFC7298725.1"/>
    </source>
</evidence>
<protein>
    <submittedName>
        <fullName evidence="3">MCP four helix bundle domain-containing protein</fullName>
    </submittedName>
</protein>
<evidence type="ECO:0000259" key="2">
    <source>
        <dbReference type="Pfam" id="PF12729"/>
    </source>
</evidence>
<dbReference type="InterPro" id="IPR024478">
    <property type="entry name" value="HlyB_4HB_MCP"/>
</dbReference>
<dbReference type="EMBL" id="JBHTCC010000002">
    <property type="protein sequence ID" value="MFC7298725.1"/>
    <property type="molecule type" value="Genomic_DNA"/>
</dbReference>
<organism evidence="3 4">
    <name type="scientific">Herminiimonas aquatilis</name>
    <dbReference type="NCBI Taxonomy" id="345342"/>
    <lineage>
        <taxon>Bacteria</taxon>
        <taxon>Pseudomonadati</taxon>
        <taxon>Pseudomonadota</taxon>
        <taxon>Betaproteobacteria</taxon>
        <taxon>Burkholderiales</taxon>
        <taxon>Oxalobacteraceae</taxon>
        <taxon>Herminiimonas</taxon>
    </lineage>
</organism>
<keyword evidence="4" id="KW-1185">Reference proteome</keyword>
<dbReference type="Pfam" id="PF12729">
    <property type="entry name" value="4HB_MCP_1"/>
    <property type="match status" value="1"/>
</dbReference>